<keyword evidence="2" id="KW-0812">Transmembrane</keyword>
<feature type="compositionally biased region" description="Basic and acidic residues" evidence="1">
    <location>
        <begin position="772"/>
        <end position="783"/>
    </location>
</feature>
<feature type="compositionally biased region" description="Basic and acidic residues" evidence="1">
    <location>
        <begin position="231"/>
        <end position="243"/>
    </location>
</feature>
<dbReference type="KEGG" id="cmo:103497094"/>
<feature type="region of interest" description="Disordered" evidence="1">
    <location>
        <begin position="710"/>
        <end position="930"/>
    </location>
</feature>
<feature type="compositionally biased region" description="Acidic residues" evidence="1">
    <location>
        <begin position="219"/>
        <end position="230"/>
    </location>
</feature>
<feature type="region of interest" description="Disordered" evidence="1">
    <location>
        <begin position="197"/>
        <end position="243"/>
    </location>
</feature>
<feature type="region of interest" description="Disordered" evidence="1">
    <location>
        <begin position="985"/>
        <end position="1022"/>
    </location>
</feature>
<feature type="compositionally biased region" description="Polar residues" evidence="1">
    <location>
        <begin position="1174"/>
        <end position="1184"/>
    </location>
</feature>
<feature type="compositionally biased region" description="Basic and acidic residues" evidence="1">
    <location>
        <begin position="859"/>
        <end position="874"/>
    </location>
</feature>
<dbReference type="PANTHER" id="PTHR33870:SF4">
    <property type="entry name" value="CARDIOMYOPATHY-ASSOCIATED PROTEIN"/>
    <property type="match status" value="1"/>
</dbReference>
<feature type="compositionally biased region" description="Basic and acidic residues" evidence="1">
    <location>
        <begin position="135"/>
        <end position="155"/>
    </location>
</feature>
<evidence type="ECO:0000313" key="4">
    <source>
        <dbReference type="RefSeq" id="XP_008457391.2"/>
    </source>
</evidence>
<feature type="compositionally biased region" description="Basic and acidic residues" evidence="1">
    <location>
        <begin position="1133"/>
        <end position="1173"/>
    </location>
</feature>
<protein>
    <submittedName>
        <fullName evidence="4 5">Uncharacterized protein LOC103497094 isoform X1</fullName>
    </submittedName>
</protein>
<keyword evidence="2" id="KW-0472">Membrane</keyword>
<accession>A0A1S3C632</accession>
<feature type="compositionally biased region" description="Basic and acidic residues" evidence="1">
    <location>
        <begin position="1240"/>
        <end position="1267"/>
    </location>
</feature>
<feature type="compositionally biased region" description="Basic and acidic residues" evidence="1">
    <location>
        <begin position="169"/>
        <end position="182"/>
    </location>
</feature>
<keyword evidence="3" id="KW-1185">Reference proteome</keyword>
<dbReference type="Gramene" id="MELO3C020564.2.1">
    <property type="protein sequence ID" value="MELO3C020564.2.1"/>
    <property type="gene ID" value="MELO3C020564.2"/>
</dbReference>
<feature type="compositionally biased region" description="Basic and acidic residues" evidence="1">
    <location>
        <begin position="744"/>
        <end position="755"/>
    </location>
</feature>
<feature type="transmembrane region" description="Helical" evidence="2">
    <location>
        <begin position="30"/>
        <end position="47"/>
    </location>
</feature>
<evidence type="ECO:0000256" key="1">
    <source>
        <dbReference type="SAM" id="MobiDB-lite"/>
    </source>
</evidence>
<feature type="compositionally biased region" description="Polar residues" evidence="1">
    <location>
        <begin position="156"/>
        <end position="167"/>
    </location>
</feature>
<dbReference type="eggNOG" id="ENOG502QZQ3">
    <property type="taxonomic scope" value="Eukaryota"/>
</dbReference>
<feature type="region of interest" description="Disordered" evidence="1">
    <location>
        <begin position="286"/>
        <end position="305"/>
    </location>
</feature>
<feature type="compositionally biased region" description="Polar residues" evidence="1">
    <location>
        <begin position="199"/>
        <end position="208"/>
    </location>
</feature>
<gene>
    <name evidence="4 5" type="primary">LOC103497094</name>
</gene>
<keyword evidence="2" id="KW-1133">Transmembrane helix</keyword>
<feature type="region of interest" description="Disordered" evidence="1">
    <location>
        <begin position="628"/>
        <end position="648"/>
    </location>
</feature>
<evidence type="ECO:0000256" key="2">
    <source>
        <dbReference type="SAM" id="Phobius"/>
    </source>
</evidence>
<feature type="compositionally biased region" description="Polar residues" evidence="1">
    <location>
        <begin position="985"/>
        <end position="999"/>
    </location>
</feature>
<evidence type="ECO:0000313" key="3">
    <source>
        <dbReference type="Proteomes" id="UP001652600"/>
    </source>
</evidence>
<feature type="compositionally biased region" description="Polar residues" evidence="1">
    <location>
        <begin position="1120"/>
        <end position="1131"/>
    </location>
</feature>
<feature type="compositionally biased region" description="Basic and acidic residues" evidence="1">
    <location>
        <begin position="1000"/>
        <end position="1021"/>
    </location>
</feature>
<organism evidence="3 4">
    <name type="scientific">Cucumis melo</name>
    <name type="common">Muskmelon</name>
    <dbReference type="NCBI Taxonomy" id="3656"/>
    <lineage>
        <taxon>Eukaryota</taxon>
        <taxon>Viridiplantae</taxon>
        <taxon>Streptophyta</taxon>
        <taxon>Embryophyta</taxon>
        <taxon>Tracheophyta</taxon>
        <taxon>Spermatophyta</taxon>
        <taxon>Magnoliopsida</taxon>
        <taxon>eudicotyledons</taxon>
        <taxon>Gunneridae</taxon>
        <taxon>Pentapetalae</taxon>
        <taxon>rosids</taxon>
        <taxon>fabids</taxon>
        <taxon>Cucurbitales</taxon>
        <taxon>Cucurbitaceae</taxon>
        <taxon>Benincaseae</taxon>
        <taxon>Cucumis</taxon>
    </lineage>
</organism>
<feature type="region of interest" description="Disordered" evidence="1">
    <location>
        <begin position="1240"/>
        <end position="1313"/>
    </location>
</feature>
<dbReference type="PANTHER" id="PTHR33870">
    <property type="entry name" value="CARDIOMYOPATHY-ASSOCIATED PROTEIN"/>
    <property type="match status" value="1"/>
</dbReference>
<dbReference type="GeneID" id="103497094"/>
<feature type="region of interest" description="Disordered" evidence="1">
    <location>
        <begin position="428"/>
        <end position="467"/>
    </location>
</feature>
<dbReference type="RefSeq" id="XP_008457392.2">
    <property type="nucleotide sequence ID" value="XM_008459170.3"/>
</dbReference>
<dbReference type="RefSeq" id="XP_008457391.2">
    <property type="nucleotide sequence ID" value="XM_008459169.3"/>
</dbReference>
<name>A0A1S3C632_CUCME</name>
<dbReference type="Proteomes" id="UP001652600">
    <property type="component" value="Chromosome 12"/>
</dbReference>
<feature type="region of interest" description="Disordered" evidence="1">
    <location>
        <begin position="134"/>
        <end position="185"/>
    </location>
</feature>
<evidence type="ECO:0000313" key="5">
    <source>
        <dbReference type="RefSeq" id="XP_008457392.2"/>
    </source>
</evidence>
<proteinExistence type="predicted"/>
<reference evidence="4 5" key="1">
    <citation type="submission" date="2025-05" db="UniProtKB">
        <authorList>
            <consortium name="RefSeq"/>
        </authorList>
    </citation>
    <scope>IDENTIFICATION</scope>
    <source>
        <tissue evidence="4 5">Stem</tissue>
    </source>
</reference>
<feature type="region of interest" description="Disordered" evidence="1">
    <location>
        <begin position="1115"/>
        <end position="1184"/>
    </location>
</feature>
<feature type="compositionally biased region" description="Basic and acidic residues" evidence="1">
    <location>
        <begin position="710"/>
        <end position="724"/>
    </location>
</feature>
<feature type="compositionally biased region" description="Basic and acidic residues" evidence="1">
    <location>
        <begin position="809"/>
        <end position="827"/>
    </location>
</feature>
<sequence>MGIDAEDIKLCVCRIVHLSLRVSHRFVQKHPFVSGTLLFLFILYIFLPSVFSFLFYCLPFLGLTGVLLAFWTSKRSTIRVEKVEDKKLEVPKQSTITINRNRSAYLRNATSRRQRFKEKSEAWRTEAPINASVGRTDRLVESDNSKPSIEVKETQSPDSGNNASAHCTSVDKDYESSSKKEPILGSELLVKPDVVVCDGSSSQTNKSDSGGDETKNESSEDPEDEDEEEAHEDRNKAVEWTEDDQKNLMDLGLSEIERNRRLESLIARRRARKSYKRKNVDTSLTADALPQGPVPKIITTRNDPMDLENGCKDIEGVPLPGSAPSVLLPMRNPFDLPYDPHEEKPNLMADSFQQEFTAAHQKDLAFCRHESFCFGPAYPEESGAMGYHPRYRRPSISIADKGEHDWLIEQLLFKGDQVPRPEKKPIAVETRGIQTEDLPQTKDVNAVELESDQEKEIPPDAESEFEMEPELMRDGISQSSRSSSSDNPENVICDDVRVVSKNFESTLSSALNKTLNCRVPKSRIIKEALCDFSPTAFDKNRMDDRFSYPDKVVCHTPTYSIASDLQVEVSEIGSPPTIDGNNTDAESLNPDWEVEKDVSFGGEQDDMCPLLDGRFNETVSDAQEEEVKALSVKEASPPKTIQSPMPEELVDNPSQVVPQMPEELSFLTSDHEEAVNYMDDQKNPEAPANMKNMVKTREDVDDGLEMFIKQEDNGKETKSLEETYIKSSKPLSDDSEDSSGCQAHSDHEHSEEGSKSMDLITGSGDIGRAHKHSEEGSKNKDQITGKGDLGQAQEHSEEGSKNIDQISGSEDHGWAHKHPEEGSKNKDQITGNGDLVQAQEHSEEGIKNMDQITGSEDLGWAHKHPEEGSTDKDQITGNGDLGLAQEDSEGSRKMDQITGNGHLGWAHEHSEVGIKNTGQITGNGDSVEPRNVEEQFEFIQDHKHQPNVMEAELQSSKDALKLTVDEDLGPSGAVPLVSTDIMRSDASTNQVNDVQSEYQKSNKDLVEPRKIEEPLELKQDNKNQQFFLETEFQNSKDASKSTVEDDLVSDVGMPLHSNDTIDSVASQNQANAVQLEFQKSDDAMKSTRGQDSVIEGELVDTNAGLYPEYLMEEQTHMDKVSSSQDSIVKNSPKTKEEEGNKPADSVKGENEFIKDLSEQGEKPNLDAKDEPVKTDQNLSSPNSELNVDLKISEITIQEEVAANYPLAEITTKEVEVETEPTPIIIVTNLENVGQNRIEHESHEFNEQESNIVKDKDLEFDKDMESYSKDLNGNEAEGSNPSKLRANVTGLEKPPDLAHQSPLHSSLTADKGSF</sequence>